<proteinExistence type="predicted"/>
<name>A0A7L6B876_9ACTN</name>
<dbReference type="KEGG" id="mfeu:H1D33_03750"/>
<dbReference type="AlphaFoldDB" id="A0A7L6B876"/>
<keyword evidence="2" id="KW-1185">Reference proteome</keyword>
<gene>
    <name evidence="1" type="ORF">H1D33_03750</name>
</gene>
<reference evidence="1 2" key="2">
    <citation type="journal article" date="2021" name="Mar. Drugs">
        <title>A New Micromonospora Strain with Antibiotic Activity Isolated from the Microbiome of a Mid-Atlantic Deep-Sea Sponge.</title>
        <authorList>
            <person name="Back C.R."/>
            <person name="Stennett H.L."/>
            <person name="Williams S.E."/>
            <person name="Wang L."/>
            <person name="Ojeda Gomez J."/>
            <person name="Abdulle O.M."/>
            <person name="Duffy T."/>
            <person name="Neal C."/>
            <person name="Mantell J."/>
            <person name="Jepson M.A."/>
            <person name="Hendry K.R."/>
            <person name="Powell D."/>
            <person name="Stach J.E.M."/>
            <person name="Essex-Lopresti A.E."/>
            <person name="Willis C.L."/>
            <person name="Curnow P."/>
            <person name="Race P.R."/>
        </authorList>
    </citation>
    <scope>NUCLEOTIDE SEQUENCE [LARGE SCALE GENOMIC DNA]</scope>
    <source>
        <strain evidence="1 2">28ISP2-46</strain>
    </source>
</reference>
<protein>
    <submittedName>
        <fullName evidence="1">Uncharacterized protein</fullName>
    </submittedName>
</protein>
<dbReference type="EMBL" id="CP059322">
    <property type="protein sequence ID" value="QLQ38019.1"/>
    <property type="molecule type" value="Genomic_DNA"/>
</dbReference>
<evidence type="ECO:0000313" key="2">
    <source>
        <dbReference type="Proteomes" id="UP000510844"/>
    </source>
</evidence>
<organism evidence="1 2">
    <name type="scientific">Micromonospora robiginosa</name>
    <dbReference type="NCBI Taxonomy" id="2749844"/>
    <lineage>
        <taxon>Bacteria</taxon>
        <taxon>Bacillati</taxon>
        <taxon>Actinomycetota</taxon>
        <taxon>Actinomycetes</taxon>
        <taxon>Micromonosporales</taxon>
        <taxon>Micromonosporaceae</taxon>
        <taxon>Micromonospora</taxon>
    </lineage>
</organism>
<evidence type="ECO:0000313" key="1">
    <source>
        <dbReference type="EMBL" id="QLQ38019.1"/>
    </source>
</evidence>
<dbReference type="Proteomes" id="UP000510844">
    <property type="component" value="Chromosome"/>
</dbReference>
<sequence length="60" mass="6929">MAPIRSLLRRLIRTEKPLVSARPDQAQKLQDAEARAAKERMIAQARILNSRNEREGGYQR</sequence>
<dbReference type="RefSeq" id="WP_181570464.1">
    <property type="nucleotide sequence ID" value="NZ_CP059322.2"/>
</dbReference>
<accession>A0A7L6B876</accession>
<reference evidence="2" key="1">
    <citation type="submission" date="2020-07" db="EMBL/GenBank/DDBJ databases">
        <title>A new Micromonospora strain with potent antibiotic activity isolated from the microbiome of a mid-Atlantic deep-sea sponge.</title>
        <authorList>
            <person name="Back C.R."/>
            <person name="Stennett H.L."/>
            <person name="Williams S.E."/>
            <person name="Wang L."/>
            <person name="Ojeda Gomez J."/>
            <person name="Abdulle O.M."/>
            <person name="Duffy T."/>
            <person name="Hendry K.R."/>
            <person name="Powell D."/>
            <person name="Stach J.E."/>
            <person name="Essex-Lopresti A.E."/>
            <person name="Willis C.L."/>
            <person name="Curnow P."/>
            <person name="Race P.R."/>
        </authorList>
    </citation>
    <scope>NUCLEOTIDE SEQUENCE [LARGE SCALE GENOMIC DNA]</scope>
    <source>
        <strain evidence="2">28ISP2-46</strain>
    </source>
</reference>